<dbReference type="OrthoDB" id="10045773at2759"/>
<dbReference type="InterPro" id="IPR016135">
    <property type="entry name" value="UBQ-conjugating_enzyme/RWD"/>
</dbReference>
<keyword evidence="4" id="KW-1185">Reference proteome</keyword>
<evidence type="ECO:0000313" key="4">
    <source>
        <dbReference type="Proteomes" id="UP000677054"/>
    </source>
</evidence>
<dbReference type="InterPro" id="IPR042770">
    <property type="entry name" value="RWDD4"/>
</dbReference>
<dbReference type="Pfam" id="PF05773">
    <property type="entry name" value="RWD"/>
    <property type="match status" value="1"/>
</dbReference>
<dbReference type="CDD" id="cd23817">
    <property type="entry name" value="RWD-RWDD4"/>
    <property type="match status" value="1"/>
</dbReference>
<feature type="domain" description="RWD" evidence="2">
    <location>
        <begin position="8"/>
        <end position="110"/>
    </location>
</feature>
<dbReference type="SUPFAM" id="SSF54495">
    <property type="entry name" value="UBC-like"/>
    <property type="match status" value="1"/>
</dbReference>
<protein>
    <recommendedName>
        <fullName evidence="2">RWD domain-containing protein</fullName>
    </recommendedName>
</protein>
<gene>
    <name evidence="3" type="ORF">DSTB1V02_LOCUS6736</name>
</gene>
<name>A0A7R8XAU9_9CRUS</name>
<dbReference type="PANTHER" id="PTHR21275">
    <property type="entry name" value="RWD DOMAIN-CONTAINING PROTEIN 4"/>
    <property type="match status" value="1"/>
</dbReference>
<dbReference type="InterPro" id="IPR006575">
    <property type="entry name" value="RWD_dom"/>
</dbReference>
<organism evidence="3">
    <name type="scientific">Darwinula stevensoni</name>
    <dbReference type="NCBI Taxonomy" id="69355"/>
    <lineage>
        <taxon>Eukaryota</taxon>
        <taxon>Metazoa</taxon>
        <taxon>Ecdysozoa</taxon>
        <taxon>Arthropoda</taxon>
        <taxon>Crustacea</taxon>
        <taxon>Oligostraca</taxon>
        <taxon>Ostracoda</taxon>
        <taxon>Podocopa</taxon>
        <taxon>Podocopida</taxon>
        <taxon>Darwinulocopina</taxon>
        <taxon>Darwinuloidea</taxon>
        <taxon>Darwinulidae</taxon>
        <taxon>Darwinula</taxon>
    </lineage>
</organism>
<accession>A0A7R8XAU9</accession>
<dbReference type="EMBL" id="CAJPEV010001268">
    <property type="protein sequence ID" value="CAG0891752.1"/>
    <property type="molecule type" value="Genomic_DNA"/>
</dbReference>
<dbReference type="PROSITE" id="PS50908">
    <property type="entry name" value="RWD"/>
    <property type="match status" value="1"/>
</dbReference>
<dbReference type="SMART" id="SM00591">
    <property type="entry name" value="RWD"/>
    <property type="match status" value="1"/>
</dbReference>
<proteinExistence type="predicted"/>
<dbReference type="Gene3D" id="3.10.110.10">
    <property type="entry name" value="Ubiquitin Conjugating Enzyme"/>
    <property type="match status" value="1"/>
</dbReference>
<evidence type="ECO:0000313" key="3">
    <source>
        <dbReference type="EMBL" id="CAD7246894.1"/>
    </source>
</evidence>
<evidence type="ECO:0000259" key="2">
    <source>
        <dbReference type="PROSITE" id="PS50908"/>
    </source>
</evidence>
<evidence type="ECO:0000256" key="1">
    <source>
        <dbReference type="SAM" id="MobiDB-lite"/>
    </source>
</evidence>
<sequence>MANDEQREEEEVLESIYEADTCYKKLSETGHQYQFGDEGHGKSVLLQITWTPQYPHEAPEVSLNAFFNRHLLPKVKEKIIQELKQQAEENLGMAMTYTLFEWFRENQESLLVDQSDSISDSAPEVVLTGAIDELSLDNQPNRDEKPGKNQMTKAQKRKLYDRLDRGELPRGWNWVDVVKHLSQMGSKSQPGQSDS</sequence>
<reference evidence="3" key="1">
    <citation type="submission" date="2020-11" db="EMBL/GenBank/DDBJ databases">
        <authorList>
            <person name="Tran Van P."/>
        </authorList>
    </citation>
    <scope>NUCLEOTIDE SEQUENCE</scope>
</reference>
<dbReference type="PANTHER" id="PTHR21275:SF1">
    <property type="entry name" value="RWD DOMAIN-CONTAINING PROTEIN 4"/>
    <property type="match status" value="1"/>
</dbReference>
<dbReference type="EMBL" id="LR900785">
    <property type="protein sequence ID" value="CAD7246894.1"/>
    <property type="molecule type" value="Genomic_DNA"/>
</dbReference>
<feature type="region of interest" description="Disordered" evidence="1">
    <location>
        <begin position="134"/>
        <end position="156"/>
    </location>
</feature>
<dbReference type="Proteomes" id="UP000677054">
    <property type="component" value="Unassembled WGS sequence"/>
</dbReference>
<dbReference type="AlphaFoldDB" id="A0A7R8XAU9"/>